<name>A0ABP8JX97_9MICO</name>
<dbReference type="PANTHER" id="PTHR35811:SF1">
    <property type="entry name" value="HTH OST-TYPE DOMAIN-CONTAINING PROTEIN"/>
    <property type="match status" value="1"/>
</dbReference>
<dbReference type="PANTHER" id="PTHR35811">
    <property type="entry name" value="SLR1870 PROTEIN"/>
    <property type="match status" value="1"/>
</dbReference>
<reference evidence="4" key="1">
    <citation type="journal article" date="2019" name="Int. J. Syst. Evol. Microbiol.">
        <title>The Global Catalogue of Microorganisms (GCM) 10K type strain sequencing project: providing services to taxonomists for standard genome sequencing and annotation.</title>
        <authorList>
            <consortium name="The Broad Institute Genomics Platform"/>
            <consortium name="The Broad Institute Genome Sequencing Center for Infectious Disease"/>
            <person name="Wu L."/>
            <person name="Ma J."/>
        </authorList>
    </citation>
    <scope>NUCLEOTIDE SEQUENCE [LARGE SCALE GENOMIC DNA]</scope>
    <source>
        <strain evidence="4">JCM 17809</strain>
    </source>
</reference>
<feature type="domain" description="HTH OST-type" evidence="2">
    <location>
        <begin position="215"/>
        <end position="288"/>
    </location>
</feature>
<dbReference type="Pfam" id="PF12872">
    <property type="entry name" value="OST-HTH"/>
    <property type="match status" value="1"/>
</dbReference>
<feature type="region of interest" description="Disordered" evidence="1">
    <location>
        <begin position="276"/>
        <end position="299"/>
    </location>
</feature>
<accession>A0ABP8JX97</accession>
<dbReference type="CDD" id="cd10146">
    <property type="entry name" value="LabA_like_C"/>
    <property type="match status" value="1"/>
</dbReference>
<proteinExistence type="predicted"/>
<feature type="region of interest" description="Disordered" evidence="1">
    <location>
        <begin position="147"/>
        <end position="211"/>
    </location>
</feature>
<dbReference type="Pfam" id="PF01936">
    <property type="entry name" value="NYN"/>
    <property type="match status" value="1"/>
</dbReference>
<dbReference type="PROSITE" id="PS51644">
    <property type="entry name" value="HTH_OST"/>
    <property type="match status" value="1"/>
</dbReference>
<evidence type="ECO:0000313" key="3">
    <source>
        <dbReference type="EMBL" id="GAA4397385.1"/>
    </source>
</evidence>
<dbReference type="Gene3D" id="3.30.420.610">
    <property type="entry name" value="LOTUS domain-like"/>
    <property type="match status" value="1"/>
</dbReference>
<dbReference type="Gene3D" id="3.40.50.1010">
    <property type="entry name" value="5'-nuclease"/>
    <property type="match status" value="1"/>
</dbReference>
<protein>
    <submittedName>
        <fullName evidence="3">NYN domain-containing protein</fullName>
    </submittedName>
</protein>
<keyword evidence="4" id="KW-1185">Reference proteome</keyword>
<dbReference type="CDD" id="cd11297">
    <property type="entry name" value="PIN_LabA-like_N_1"/>
    <property type="match status" value="1"/>
</dbReference>
<sequence>MDKPAQIALLIDADNATAARIDVILGELSRLGETNVRRAYGNWTKSGLKAWQEVLHENAIRPVQQFDLSKGKNASDIALAVDAVHILHTQRPDAFALVSSDADFTPLVMHLREHGAHVYGFGDAKTPAPFQSACTRFLVLDRLSSASGQADAGPTASDEPAPAAKRTTRARKATAAPTTVAKAPGTAATRSARKTAEDAVPAAPPPRATRAQLRGDRKLVALLRRAVEGAADDSGWARVGTVGNHISNQSSFDPRNYGYAKLSKLLEATDLFDIRDVGGPGMAVRDRRTSTNGTSTPNP</sequence>
<evidence type="ECO:0000256" key="1">
    <source>
        <dbReference type="SAM" id="MobiDB-lite"/>
    </source>
</evidence>
<feature type="compositionally biased region" description="Polar residues" evidence="1">
    <location>
        <begin position="290"/>
        <end position="299"/>
    </location>
</feature>
<evidence type="ECO:0000259" key="2">
    <source>
        <dbReference type="PROSITE" id="PS51644"/>
    </source>
</evidence>
<dbReference type="InterPro" id="IPR021139">
    <property type="entry name" value="NYN"/>
</dbReference>
<comment type="caution">
    <text evidence="3">The sequence shown here is derived from an EMBL/GenBank/DDBJ whole genome shotgun (WGS) entry which is preliminary data.</text>
</comment>
<dbReference type="EMBL" id="BAABGM010000001">
    <property type="protein sequence ID" value="GAA4397385.1"/>
    <property type="molecule type" value="Genomic_DNA"/>
</dbReference>
<feature type="compositionally biased region" description="Low complexity" evidence="1">
    <location>
        <begin position="173"/>
        <end position="189"/>
    </location>
</feature>
<evidence type="ECO:0000313" key="4">
    <source>
        <dbReference type="Proteomes" id="UP001500945"/>
    </source>
</evidence>
<dbReference type="InterPro" id="IPR041966">
    <property type="entry name" value="LOTUS-like"/>
</dbReference>
<dbReference type="RefSeq" id="WP_345201353.1">
    <property type="nucleotide sequence ID" value="NZ_BAABGM010000001.1"/>
</dbReference>
<gene>
    <name evidence="3" type="ORF">GCM10023168_02270</name>
</gene>
<organism evidence="3 4">
    <name type="scientific">Fodinibacter luteus</name>
    <dbReference type="NCBI Taxonomy" id="552064"/>
    <lineage>
        <taxon>Bacteria</taxon>
        <taxon>Bacillati</taxon>
        <taxon>Actinomycetota</taxon>
        <taxon>Actinomycetes</taxon>
        <taxon>Micrococcales</taxon>
        <taxon>Intrasporangiaceae</taxon>
        <taxon>Fodinibacter (ex Wang et al. 2009)</taxon>
    </lineage>
</organism>
<dbReference type="Proteomes" id="UP001500945">
    <property type="component" value="Unassembled WGS sequence"/>
</dbReference>
<dbReference type="InterPro" id="IPR025605">
    <property type="entry name" value="OST-HTH/LOTUS_dom"/>
</dbReference>